<dbReference type="InterPro" id="IPR056884">
    <property type="entry name" value="NPHP3-like_N"/>
</dbReference>
<evidence type="ECO:0000256" key="2">
    <source>
        <dbReference type="SAM" id="MobiDB-lite"/>
    </source>
</evidence>
<feature type="domain" description="Nephrocystin 3-like N-terminal" evidence="3">
    <location>
        <begin position="86"/>
        <end position="194"/>
    </location>
</feature>
<gene>
    <name evidence="4" type="ORF">E1B28_007865</name>
</gene>
<dbReference type="SUPFAM" id="SSF52540">
    <property type="entry name" value="P-loop containing nucleoside triphosphate hydrolases"/>
    <property type="match status" value="1"/>
</dbReference>
<dbReference type="GeneID" id="66076941"/>
<dbReference type="PANTHER" id="PTHR10039">
    <property type="entry name" value="AMELOGENIN"/>
    <property type="match status" value="1"/>
</dbReference>
<evidence type="ECO:0000256" key="1">
    <source>
        <dbReference type="ARBA" id="ARBA00022737"/>
    </source>
</evidence>
<name>A0A9P7UVE5_9AGAR</name>
<comment type="caution">
    <text evidence="4">The sequence shown here is derived from an EMBL/GenBank/DDBJ whole genome shotgun (WGS) entry which is preliminary data.</text>
</comment>
<proteinExistence type="predicted"/>
<dbReference type="EMBL" id="CM032184">
    <property type="protein sequence ID" value="KAG7094261.1"/>
    <property type="molecule type" value="Genomic_DNA"/>
</dbReference>
<dbReference type="Gene3D" id="3.40.50.300">
    <property type="entry name" value="P-loop containing nucleotide triphosphate hydrolases"/>
    <property type="match status" value="1"/>
</dbReference>
<dbReference type="Pfam" id="PF24883">
    <property type="entry name" value="NPHP3_N"/>
    <property type="match status" value="2"/>
</dbReference>
<dbReference type="AlphaFoldDB" id="A0A9P7UVE5"/>
<reference evidence="4" key="1">
    <citation type="journal article" date="2021" name="Genome Biol. Evol.">
        <title>The assembled and annotated genome of the fairy-ring fungus Marasmius oreades.</title>
        <authorList>
            <person name="Hiltunen M."/>
            <person name="Ament-Velasquez S.L."/>
            <person name="Johannesson H."/>
        </authorList>
    </citation>
    <scope>NUCLEOTIDE SEQUENCE</scope>
    <source>
        <strain evidence="4">03SP1</strain>
    </source>
</reference>
<dbReference type="PANTHER" id="PTHR10039:SF14">
    <property type="entry name" value="NACHT DOMAIN-CONTAINING PROTEIN"/>
    <property type="match status" value="1"/>
</dbReference>
<protein>
    <recommendedName>
        <fullName evidence="3">Nephrocystin 3-like N-terminal domain-containing protein</fullName>
    </recommendedName>
</protein>
<accession>A0A9P7UVE5</accession>
<dbReference type="Proteomes" id="UP001049176">
    <property type="component" value="Chromosome 4"/>
</dbReference>
<keyword evidence="1" id="KW-0677">Repeat</keyword>
<feature type="compositionally biased region" description="Low complexity" evidence="2">
    <location>
        <begin position="1"/>
        <end position="14"/>
    </location>
</feature>
<evidence type="ECO:0000313" key="4">
    <source>
        <dbReference type="EMBL" id="KAG7094261.1"/>
    </source>
</evidence>
<dbReference type="KEGG" id="more:E1B28_007865"/>
<organism evidence="4 5">
    <name type="scientific">Marasmius oreades</name>
    <name type="common">fairy-ring Marasmius</name>
    <dbReference type="NCBI Taxonomy" id="181124"/>
    <lineage>
        <taxon>Eukaryota</taxon>
        <taxon>Fungi</taxon>
        <taxon>Dikarya</taxon>
        <taxon>Basidiomycota</taxon>
        <taxon>Agaricomycotina</taxon>
        <taxon>Agaricomycetes</taxon>
        <taxon>Agaricomycetidae</taxon>
        <taxon>Agaricales</taxon>
        <taxon>Marasmiineae</taxon>
        <taxon>Marasmiaceae</taxon>
        <taxon>Marasmius</taxon>
    </lineage>
</organism>
<evidence type="ECO:0000259" key="3">
    <source>
        <dbReference type="Pfam" id="PF24883"/>
    </source>
</evidence>
<evidence type="ECO:0000313" key="5">
    <source>
        <dbReference type="Proteomes" id="UP001049176"/>
    </source>
</evidence>
<dbReference type="RefSeq" id="XP_043010731.1">
    <property type="nucleotide sequence ID" value="XM_043152645.1"/>
</dbReference>
<dbReference type="OrthoDB" id="538223at2759"/>
<dbReference type="InterPro" id="IPR027417">
    <property type="entry name" value="P-loop_NTPase"/>
</dbReference>
<sequence length="844" mass="95014">MSSPPLSLPTSRSPNNQMFHGTQHSTITGKFYNVGHDLNQNTYTTVANPHKTLWDAIAGVGASHNSALQFDRGSCLPGTRKAVLRDIYEWSASTSDSSPICWLSGTAGVGKSAIALTVAKSCAENNRLAASFFFFRSDPKRNNPSSLMLTIAHGLVTTIPSLRPIIHEKITNDPRILEAALEEQFRELIVSPLLNVSPSPNVSSSSIVHPSSTGPPSLKVSLPLATSPSLNSSLSLIGSLVCWIQRTWIERWRRHVLEQPLPQLAPQSVQEQPSLPQSVQKDPKLVIIDGLDECKDSDTQLRLISILTSAYQHSPHFPLRLLICSRPESWIREAFDLPNQCILTKHIKLDDSYSPNKDIERYFCSKFASIRTNIKYKQVEFPNPWPSDADIQCLVENASAQFIYATTAMEIVEAEYSSPIKQLCIIFDRPSNPKSPFPELDNLYHIILSTHPERDKLFSILSAILLLPEYAKTPKFIELLLGFSSGEVDLSLRGMHSVLDIRGPKDDIQVYHTSFTDYLCTKSRSAEFYIDELWQHDFLACRWLTALGEHCQPQVKSFHYPTVESFLGKWGGFCCSAKQPSEQLLYELGSLDLLSLLVATSVNLPRVESLSRESYDRWDLLFRRFFQTIPSWLNREGVDPQIIERFVDIQDRIQVNPSLDEETRSDLESWVIFNVTECTWRCPLTDRVDASVAKLLGSERNSESSSGPLSLAGPTSTPGIRIGIPSGCFRTVKHLCYDLETSMARFQKLEPAEKDSEMWGMQVTVSNLLQSTLLESCVPQPGLSSELRTISDAAKMLSEFRRQLFISRRRLDELLPWCESFPDGYAECTDLVKNQIFPFCYLHD</sequence>
<feature type="domain" description="Nephrocystin 3-like N-terminal" evidence="3">
    <location>
        <begin position="277"/>
        <end position="326"/>
    </location>
</feature>
<feature type="region of interest" description="Disordered" evidence="2">
    <location>
        <begin position="1"/>
        <end position="20"/>
    </location>
</feature>
<keyword evidence="5" id="KW-1185">Reference proteome</keyword>